<feature type="domain" description="Porin" evidence="12">
    <location>
        <begin position="11"/>
        <end position="337"/>
    </location>
</feature>
<dbReference type="GO" id="GO:0015288">
    <property type="term" value="F:porin activity"/>
    <property type="evidence" value="ECO:0007669"/>
    <property type="project" value="UniProtKB-KW"/>
</dbReference>
<evidence type="ECO:0000256" key="6">
    <source>
        <dbReference type="ARBA" id="ARBA00022729"/>
    </source>
</evidence>
<evidence type="ECO:0000256" key="3">
    <source>
        <dbReference type="ARBA" id="ARBA00022448"/>
    </source>
</evidence>
<dbReference type="InterPro" id="IPR033900">
    <property type="entry name" value="Gram_neg_porin_domain"/>
</dbReference>
<dbReference type="SUPFAM" id="SSF56935">
    <property type="entry name" value="Porins"/>
    <property type="match status" value="1"/>
</dbReference>
<dbReference type="CDD" id="cd00342">
    <property type="entry name" value="gram_neg_porins"/>
    <property type="match status" value="1"/>
</dbReference>
<keyword evidence="9" id="KW-0472">Membrane</keyword>
<dbReference type="GO" id="GO:0034220">
    <property type="term" value="P:monoatomic ion transmembrane transport"/>
    <property type="evidence" value="ECO:0007669"/>
    <property type="project" value="InterPro"/>
</dbReference>
<keyword evidence="6 11" id="KW-0732">Signal</keyword>
<comment type="similarity">
    <text evidence="2">Belongs to the Gram-negative porin family.</text>
</comment>
<evidence type="ECO:0000256" key="1">
    <source>
        <dbReference type="ARBA" id="ARBA00004571"/>
    </source>
</evidence>
<evidence type="ECO:0000256" key="2">
    <source>
        <dbReference type="ARBA" id="ARBA00007539"/>
    </source>
</evidence>
<organism evidence="13 14">
    <name type="scientific">Aggregatibacter segnis ATCC 33393</name>
    <dbReference type="NCBI Taxonomy" id="888057"/>
    <lineage>
        <taxon>Bacteria</taxon>
        <taxon>Pseudomonadati</taxon>
        <taxon>Pseudomonadota</taxon>
        <taxon>Gammaproteobacteria</taxon>
        <taxon>Pasteurellales</taxon>
        <taxon>Pasteurellaceae</taxon>
        <taxon>Aggregatibacter</taxon>
    </lineage>
</organism>
<dbReference type="Gene3D" id="2.40.160.10">
    <property type="entry name" value="Porin"/>
    <property type="match status" value="1"/>
</dbReference>
<dbReference type="EMBL" id="AEPS01000003">
    <property type="protein sequence ID" value="EFU68064.1"/>
    <property type="molecule type" value="Genomic_DNA"/>
</dbReference>
<reference evidence="13 14" key="1">
    <citation type="submission" date="2010-12" db="EMBL/GenBank/DDBJ databases">
        <authorList>
            <person name="Muzny D."/>
            <person name="Qin X."/>
            <person name="Deng J."/>
            <person name="Jiang H."/>
            <person name="Liu Y."/>
            <person name="Qu J."/>
            <person name="Song X.-Z."/>
            <person name="Zhang L."/>
            <person name="Thornton R."/>
            <person name="Coyle M."/>
            <person name="Francisco L."/>
            <person name="Jackson L."/>
            <person name="Javaid M."/>
            <person name="Korchina V."/>
            <person name="Kovar C."/>
            <person name="Mata R."/>
            <person name="Mathew T."/>
            <person name="Ngo R."/>
            <person name="Nguyen L."/>
            <person name="Nguyen N."/>
            <person name="Okwuonu G."/>
            <person name="Ongeri F."/>
            <person name="Pham C."/>
            <person name="Simmons D."/>
            <person name="Wilczek-Boney K."/>
            <person name="Hale W."/>
            <person name="Jakkamsetti A."/>
            <person name="Pham P."/>
            <person name="Ruth R."/>
            <person name="San Lucas F."/>
            <person name="Warren J."/>
            <person name="Zhang J."/>
            <person name="Zhao Z."/>
            <person name="Zhou C."/>
            <person name="Zhu D."/>
            <person name="Lee S."/>
            <person name="Bess C."/>
            <person name="Blankenburg K."/>
            <person name="Forbes L."/>
            <person name="Fu Q."/>
            <person name="Gubbala S."/>
            <person name="Hirani K."/>
            <person name="Jayaseelan J.C."/>
            <person name="Lara F."/>
            <person name="Munidasa M."/>
            <person name="Palculict T."/>
            <person name="Patil S."/>
            <person name="Pu L.-L."/>
            <person name="Saada N."/>
            <person name="Tang L."/>
            <person name="Weissenberger G."/>
            <person name="Zhu Y."/>
            <person name="Hemphill L."/>
            <person name="Shang Y."/>
            <person name="Youmans B."/>
            <person name="Ayvaz T."/>
            <person name="Ross M."/>
            <person name="Santibanez J."/>
            <person name="Aqrawi P."/>
            <person name="Gross S."/>
            <person name="Joshi V."/>
            <person name="Fowler G."/>
            <person name="Nazareth L."/>
            <person name="Reid J."/>
            <person name="Worley K."/>
            <person name="Petrosino J."/>
            <person name="Highlander S."/>
            <person name="Gibbs R."/>
        </authorList>
    </citation>
    <scope>NUCLEOTIDE SEQUENCE [LARGE SCALE GENOMIC DNA]</scope>
    <source>
        <strain evidence="13 14">ATCC 33393</strain>
    </source>
</reference>
<evidence type="ECO:0000313" key="13">
    <source>
        <dbReference type="EMBL" id="EFU68064.1"/>
    </source>
</evidence>
<evidence type="ECO:0000256" key="9">
    <source>
        <dbReference type="ARBA" id="ARBA00023136"/>
    </source>
</evidence>
<sequence length="356" mass="39168">MMIMKKTVIALAIAALAAAGTSSAATVYNQDGTKVDLGGSFRIFLGKAGENQRGDLINDGSRIKVNASHALDNGLSAFVGYETRFNGDQKSNQPSSTTGFGNITTKKLFVGFGFENVGKLSFGRQATTSDDVLGDSLYYRSGNYNLLTTDADKSIKFRSADFAGFSFGADYLFGHAKKDVAGYKSGYGVSAFYNYDFAENHKVDVAAGYTVDQFDTAGSTETNQKNHNWLLATHYQLNDFYFGAAYGQGVEKYRSAESQNRTKFIFLESKYDLNGLTGIPSTVGLQWQRLGTKYDENAVSAQDKAKTVKNQYIAVVDYKFNKYVVPYVQYTRETVKDNEGLRTNENIFGAGLRVHF</sequence>
<dbReference type="Pfam" id="PF13609">
    <property type="entry name" value="Porin_4"/>
    <property type="match status" value="1"/>
</dbReference>
<proteinExistence type="inferred from homology"/>
<feature type="signal peptide" evidence="11">
    <location>
        <begin position="1"/>
        <end position="24"/>
    </location>
</feature>
<dbReference type="GO" id="GO:0046930">
    <property type="term" value="C:pore complex"/>
    <property type="evidence" value="ECO:0007669"/>
    <property type="project" value="UniProtKB-KW"/>
</dbReference>
<evidence type="ECO:0000256" key="11">
    <source>
        <dbReference type="SAM" id="SignalP"/>
    </source>
</evidence>
<keyword evidence="8" id="KW-0626">Porin</keyword>
<keyword evidence="3" id="KW-0813">Transport</keyword>
<keyword evidence="14" id="KW-1185">Reference proteome</keyword>
<dbReference type="PANTHER" id="PTHR34501:SF2">
    <property type="entry name" value="OUTER MEMBRANE PORIN F-RELATED"/>
    <property type="match status" value="1"/>
</dbReference>
<dbReference type="PRINTS" id="PR00183">
    <property type="entry name" value="ECOLIPORIN"/>
</dbReference>
<evidence type="ECO:0000259" key="12">
    <source>
        <dbReference type="Pfam" id="PF13609"/>
    </source>
</evidence>
<dbReference type="GO" id="GO:0009279">
    <property type="term" value="C:cell outer membrane"/>
    <property type="evidence" value="ECO:0007669"/>
    <property type="project" value="UniProtKB-SubCell"/>
</dbReference>
<comment type="caution">
    <text evidence="13">The sequence shown here is derived from an EMBL/GenBank/DDBJ whole genome shotgun (WGS) entry which is preliminary data.</text>
</comment>
<name>E6KX33_9PAST</name>
<dbReference type="HOGENOM" id="CLU_058202_1_1_6"/>
<evidence type="ECO:0000256" key="4">
    <source>
        <dbReference type="ARBA" id="ARBA00022452"/>
    </source>
</evidence>
<gene>
    <name evidence="13" type="primary">ompC</name>
    <name evidence="13" type="ORF">HMPREF9064_0727</name>
</gene>
<evidence type="ECO:0000313" key="14">
    <source>
        <dbReference type="Proteomes" id="UP000032871"/>
    </source>
</evidence>
<dbReference type="STRING" id="739.GCA_001059425_00972"/>
<dbReference type="InterPro" id="IPR050298">
    <property type="entry name" value="Gram-neg_bact_OMP"/>
</dbReference>
<evidence type="ECO:0000256" key="8">
    <source>
        <dbReference type="ARBA" id="ARBA00023114"/>
    </source>
</evidence>
<keyword evidence="4" id="KW-1134">Transmembrane beta strand</keyword>
<dbReference type="InterPro" id="IPR023614">
    <property type="entry name" value="Porin_dom_sf"/>
</dbReference>
<dbReference type="Proteomes" id="UP000032871">
    <property type="component" value="Unassembled WGS sequence"/>
</dbReference>
<dbReference type="PANTHER" id="PTHR34501">
    <property type="entry name" value="PROTEIN YDDL-RELATED"/>
    <property type="match status" value="1"/>
</dbReference>
<accession>E6KX33</accession>
<feature type="chain" id="PRO_5003207671" evidence="11">
    <location>
        <begin position="25"/>
        <end position="356"/>
    </location>
</feature>
<comment type="subcellular location">
    <subcellularLocation>
        <location evidence="1">Cell outer membrane</location>
        <topology evidence="1">Multi-pass membrane protein</topology>
    </subcellularLocation>
</comment>
<protein>
    <submittedName>
        <fullName evidence="13">OmpC protein</fullName>
    </submittedName>
</protein>
<evidence type="ECO:0000256" key="7">
    <source>
        <dbReference type="ARBA" id="ARBA00023065"/>
    </source>
</evidence>
<keyword evidence="5" id="KW-0812">Transmembrane</keyword>
<dbReference type="InterPro" id="IPR001897">
    <property type="entry name" value="Porin_gammaproteobac"/>
</dbReference>
<keyword evidence="7" id="KW-0406">Ion transport</keyword>
<keyword evidence="10" id="KW-0998">Cell outer membrane</keyword>
<evidence type="ECO:0000256" key="10">
    <source>
        <dbReference type="ARBA" id="ARBA00023237"/>
    </source>
</evidence>
<evidence type="ECO:0000256" key="5">
    <source>
        <dbReference type="ARBA" id="ARBA00022692"/>
    </source>
</evidence>
<dbReference type="AlphaFoldDB" id="E6KX33"/>